<dbReference type="GO" id="GO:0009294">
    <property type="term" value="P:DNA-mediated transformation"/>
    <property type="evidence" value="ECO:0007669"/>
    <property type="project" value="InterPro"/>
</dbReference>
<dbReference type="InterPro" id="IPR003488">
    <property type="entry name" value="DprA"/>
</dbReference>
<reference evidence="4 5" key="1">
    <citation type="journal article" date="2016" name="Nat. Commun.">
        <title>Thousands of microbial genomes shed light on interconnected biogeochemical processes in an aquifer system.</title>
        <authorList>
            <person name="Anantharaman K."/>
            <person name="Brown C.T."/>
            <person name="Hug L.A."/>
            <person name="Sharon I."/>
            <person name="Castelle C.J."/>
            <person name="Probst A.J."/>
            <person name="Thomas B.C."/>
            <person name="Singh A."/>
            <person name="Wilkins M.J."/>
            <person name="Karaoz U."/>
            <person name="Brodie E.L."/>
            <person name="Williams K.H."/>
            <person name="Hubbard S.S."/>
            <person name="Banfield J.F."/>
        </authorList>
    </citation>
    <scope>NUCLEOTIDE SEQUENCE [LARGE SCALE GENOMIC DNA]</scope>
</reference>
<dbReference type="InterPro" id="IPR036388">
    <property type="entry name" value="WH-like_DNA-bd_sf"/>
</dbReference>
<gene>
    <name evidence="4" type="ORF">A2840_01115</name>
</gene>
<organism evidence="4 5">
    <name type="scientific">Candidatus Buchananbacteria bacterium RIFCSPHIGHO2_01_FULL_47_11b</name>
    <dbReference type="NCBI Taxonomy" id="1797537"/>
    <lineage>
        <taxon>Bacteria</taxon>
        <taxon>Candidatus Buchananiibacteriota</taxon>
    </lineage>
</organism>
<dbReference type="Proteomes" id="UP000178385">
    <property type="component" value="Unassembled WGS sequence"/>
</dbReference>
<dbReference type="Pfam" id="PF17782">
    <property type="entry name" value="WHD_DprA"/>
    <property type="match status" value="1"/>
</dbReference>
<feature type="domain" description="Smf/DprA SLOG" evidence="2">
    <location>
        <begin position="83"/>
        <end position="292"/>
    </location>
</feature>
<dbReference type="SUPFAM" id="SSF47781">
    <property type="entry name" value="RuvA domain 2-like"/>
    <property type="match status" value="1"/>
</dbReference>
<dbReference type="InterPro" id="IPR010994">
    <property type="entry name" value="RuvA_2-like"/>
</dbReference>
<dbReference type="InterPro" id="IPR057666">
    <property type="entry name" value="DrpA_SLOG"/>
</dbReference>
<evidence type="ECO:0000256" key="1">
    <source>
        <dbReference type="ARBA" id="ARBA00006525"/>
    </source>
</evidence>
<dbReference type="Gene3D" id="1.10.10.10">
    <property type="entry name" value="Winged helix-like DNA-binding domain superfamily/Winged helix DNA-binding domain"/>
    <property type="match status" value="1"/>
</dbReference>
<comment type="similarity">
    <text evidence="1">Belongs to the DprA/Smf family.</text>
</comment>
<sequence length="364" mass="39310">MSIDSQDSLKYWLALKQIYALGPIAWKKLLTHFTDPAEIWHASQHKLSETRLPKKIVDLVISERSRISPERCLERLNKNTLSVVTITDKAYPTLLKTIYDPPPVLFYRGDVRLLSATVVGIVGSRRPNSYGKHVTDLITADASRNGLVTVSGLAFGIDTIVAKSTLAAGGKTIAVLGSGLDQIYPVANRPLAEKIIAGGGLVISEFIPGTPALKHHFPLRNRIIAGLSAAVIITQAGETSGALITARYAAEHGREVFAVPGPITDPLSAGVNQLIVDGATPYQTVADLLTALHLTPEITAKKQTVQLTPTEEKIVLVLTHQPTHVDKIVQAVRLEIPIVNATLAALELKRVIKNVGNQTFIKLP</sequence>
<dbReference type="EMBL" id="MHIG01000007">
    <property type="protein sequence ID" value="OGY47798.1"/>
    <property type="molecule type" value="Genomic_DNA"/>
</dbReference>
<dbReference type="AlphaFoldDB" id="A0A1G1Y664"/>
<dbReference type="NCBIfam" id="TIGR00732">
    <property type="entry name" value="dprA"/>
    <property type="match status" value="1"/>
</dbReference>
<feature type="domain" description="DprA winged helix" evidence="3">
    <location>
        <begin position="301"/>
        <end position="353"/>
    </location>
</feature>
<dbReference type="Pfam" id="PF02481">
    <property type="entry name" value="DNA_processg_A"/>
    <property type="match status" value="1"/>
</dbReference>
<evidence type="ECO:0000259" key="2">
    <source>
        <dbReference type="Pfam" id="PF02481"/>
    </source>
</evidence>
<protein>
    <submittedName>
        <fullName evidence="4">DNA protecting protein DprA</fullName>
    </submittedName>
</protein>
<dbReference type="Gene3D" id="3.40.50.450">
    <property type="match status" value="1"/>
</dbReference>
<dbReference type="SUPFAM" id="SSF102405">
    <property type="entry name" value="MCP/YpsA-like"/>
    <property type="match status" value="1"/>
</dbReference>
<accession>A0A1G1Y664</accession>
<proteinExistence type="inferred from homology"/>
<dbReference type="PANTHER" id="PTHR43022">
    <property type="entry name" value="PROTEIN SMF"/>
    <property type="match status" value="1"/>
</dbReference>
<evidence type="ECO:0000259" key="3">
    <source>
        <dbReference type="Pfam" id="PF17782"/>
    </source>
</evidence>
<dbReference type="PANTHER" id="PTHR43022:SF1">
    <property type="entry name" value="PROTEIN SMF"/>
    <property type="match status" value="1"/>
</dbReference>
<name>A0A1G1Y664_9BACT</name>
<dbReference type="InterPro" id="IPR041614">
    <property type="entry name" value="DprA_WH"/>
</dbReference>
<comment type="caution">
    <text evidence="4">The sequence shown here is derived from an EMBL/GenBank/DDBJ whole genome shotgun (WGS) entry which is preliminary data.</text>
</comment>
<evidence type="ECO:0000313" key="4">
    <source>
        <dbReference type="EMBL" id="OGY47798.1"/>
    </source>
</evidence>
<evidence type="ECO:0000313" key="5">
    <source>
        <dbReference type="Proteomes" id="UP000178385"/>
    </source>
</evidence>